<reference evidence="2 3" key="1">
    <citation type="submission" date="2016-04" db="EMBL/GenBank/DDBJ databases">
        <title>A degradative enzymes factory behind the ericoid mycorrhizal symbiosis.</title>
        <authorList>
            <consortium name="DOE Joint Genome Institute"/>
            <person name="Martino E."/>
            <person name="Morin E."/>
            <person name="Grelet G."/>
            <person name="Kuo A."/>
            <person name="Kohler A."/>
            <person name="Daghino S."/>
            <person name="Barry K."/>
            <person name="Choi C."/>
            <person name="Cichocki N."/>
            <person name="Clum A."/>
            <person name="Copeland A."/>
            <person name="Hainaut M."/>
            <person name="Haridas S."/>
            <person name="Labutti K."/>
            <person name="Lindquist E."/>
            <person name="Lipzen A."/>
            <person name="Khouja H.-R."/>
            <person name="Murat C."/>
            <person name="Ohm R."/>
            <person name="Olson A."/>
            <person name="Spatafora J."/>
            <person name="Veneault-Fourrey C."/>
            <person name="Henrissat B."/>
            <person name="Grigoriev I."/>
            <person name="Martin F."/>
            <person name="Perotto S."/>
        </authorList>
    </citation>
    <scope>NUCLEOTIDE SEQUENCE [LARGE SCALE GENOMIC DNA]</scope>
    <source>
        <strain evidence="2 3">E</strain>
    </source>
</reference>
<sequence>MFGAVKKDPHYQPTMFKQVMLFPRKLIPILSFLTLGFIVWFKPLLPVPTIGWSSVLESGLAQILLGQDTGKQKAIVAPEHDDPQTNSRPMMNNPFQPGMVKPVGMPYTKTLVTPRTSSEDVSWIRENFGGSDFIKAAIYTVDDVNAELHPPKNKGHEVMVYLTYIIDHFHNLSDINIFMHSHRFAWHNNELLDSDSVQMISRLSAERVQREGFMNMRCSWGPGCPSWMHPGNVEEDINKQEETVLAKSWSELFPLDPVPNVLAQPCCAQFAISRDRIQSLPLARYVFYRDWLSKTSLSDDISGRVWEYVWQFVFTGKPIVCPAEHVCYCDGFGVCFGGAEKYEEFRAMEKERSMLQEEENGHRALSQKWESTPELLTDEEKAQGRPDVEKGRQLQEKINELVAWCDKKKQEAKEQGDVAMYRAREAGREWSPGDGF</sequence>
<dbReference type="EMBL" id="KZ613828">
    <property type="protein sequence ID" value="PMD58245.1"/>
    <property type="molecule type" value="Genomic_DNA"/>
</dbReference>
<dbReference type="Proteomes" id="UP000235371">
    <property type="component" value="Unassembled WGS sequence"/>
</dbReference>
<evidence type="ECO:0000313" key="3">
    <source>
        <dbReference type="Proteomes" id="UP000235371"/>
    </source>
</evidence>
<evidence type="ECO:0000256" key="1">
    <source>
        <dbReference type="SAM" id="Phobius"/>
    </source>
</evidence>
<dbReference type="OrthoDB" id="426718at2759"/>
<dbReference type="PANTHER" id="PTHR37490">
    <property type="entry name" value="EXPRESSED PROTEIN"/>
    <property type="match status" value="1"/>
</dbReference>
<dbReference type="Pfam" id="PF11913">
    <property type="entry name" value="DUF3431"/>
    <property type="match status" value="1"/>
</dbReference>
<name>A0A2J6T5F7_9HELO</name>
<keyword evidence="1" id="KW-0472">Membrane</keyword>
<evidence type="ECO:0000313" key="2">
    <source>
        <dbReference type="EMBL" id="PMD58245.1"/>
    </source>
</evidence>
<dbReference type="AlphaFoldDB" id="A0A2J6T5F7"/>
<dbReference type="GeneID" id="36595072"/>
<dbReference type="InterPro" id="IPR021838">
    <property type="entry name" value="DUF3431"/>
</dbReference>
<keyword evidence="1" id="KW-1133">Transmembrane helix</keyword>
<accession>A0A2J6T5F7</accession>
<dbReference type="RefSeq" id="XP_024735149.1">
    <property type="nucleotide sequence ID" value="XM_024886996.1"/>
</dbReference>
<keyword evidence="3" id="KW-1185">Reference proteome</keyword>
<dbReference type="InParanoid" id="A0A2J6T5F7"/>
<feature type="transmembrane region" description="Helical" evidence="1">
    <location>
        <begin position="21"/>
        <end position="41"/>
    </location>
</feature>
<proteinExistence type="predicted"/>
<dbReference type="PANTHER" id="PTHR37490:SF3">
    <property type="entry name" value="DUF3431 DOMAIN CONTAINING PROTEIN"/>
    <property type="match status" value="1"/>
</dbReference>
<dbReference type="STRING" id="1095630.A0A2J6T5F7"/>
<protein>
    <submittedName>
        <fullName evidence="2">Uncharacterized protein</fullName>
    </submittedName>
</protein>
<organism evidence="2 3">
    <name type="scientific">Hyaloscypha bicolor E</name>
    <dbReference type="NCBI Taxonomy" id="1095630"/>
    <lineage>
        <taxon>Eukaryota</taxon>
        <taxon>Fungi</taxon>
        <taxon>Dikarya</taxon>
        <taxon>Ascomycota</taxon>
        <taxon>Pezizomycotina</taxon>
        <taxon>Leotiomycetes</taxon>
        <taxon>Helotiales</taxon>
        <taxon>Hyaloscyphaceae</taxon>
        <taxon>Hyaloscypha</taxon>
        <taxon>Hyaloscypha bicolor</taxon>
    </lineage>
</organism>
<keyword evidence="1" id="KW-0812">Transmembrane</keyword>
<gene>
    <name evidence="2" type="ORF">K444DRAFT_664724</name>
</gene>